<dbReference type="SUPFAM" id="SSF53448">
    <property type="entry name" value="Nucleotide-diphospho-sugar transferases"/>
    <property type="match status" value="1"/>
</dbReference>
<dbReference type="InterPro" id="IPR003329">
    <property type="entry name" value="Cytidylyl_trans"/>
</dbReference>
<dbReference type="PANTHER" id="PTHR21485:SF3">
    <property type="entry name" value="N-ACYLNEURAMINATE CYTIDYLYLTRANSFERASE"/>
    <property type="match status" value="1"/>
</dbReference>
<dbReference type="PANTHER" id="PTHR21485">
    <property type="entry name" value="HAD SUPERFAMILY MEMBERS CMAS AND KDSC"/>
    <property type="match status" value="1"/>
</dbReference>
<name>A0A380TDD6_9ZZZZ</name>
<sequence length="248" mass="26279">MRSDPTTTAQPGCIAIIPARGGSKGVPRKNVRMLAGKPLIAYTIAAALAAARVDRVIVSTDDDEIAAVAVAAGAEVIRRPAAISGDTASSEAALLHVLDTLAGAQVQLPEIVVFLQCTSPLTTAADIDGTVEALAANQADCALAVAPFYHFLWRADAGGAATGINHAIHNRPRRQDMEPQYLETGAVYAMRTEGFRAARHRFFGRVALFVQAAERCLEIDEPLDFLKAEVMVRAFVPPSIEAHEARAA</sequence>
<dbReference type="EMBL" id="UIDG01000161">
    <property type="protein sequence ID" value="SUS06128.1"/>
    <property type="molecule type" value="Genomic_DNA"/>
</dbReference>
<organism evidence="1">
    <name type="scientific">metagenome</name>
    <dbReference type="NCBI Taxonomy" id="256318"/>
    <lineage>
        <taxon>unclassified sequences</taxon>
        <taxon>metagenomes</taxon>
    </lineage>
</organism>
<dbReference type="InterPro" id="IPR050793">
    <property type="entry name" value="CMP-NeuNAc_synthase"/>
</dbReference>
<dbReference type="InterPro" id="IPR029044">
    <property type="entry name" value="Nucleotide-diphossugar_trans"/>
</dbReference>
<dbReference type="Gene3D" id="3.90.550.10">
    <property type="entry name" value="Spore Coat Polysaccharide Biosynthesis Protein SpsA, Chain A"/>
    <property type="match status" value="1"/>
</dbReference>
<evidence type="ECO:0008006" key="2">
    <source>
        <dbReference type="Google" id="ProtNLM"/>
    </source>
</evidence>
<dbReference type="AlphaFoldDB" id="A0A380TDD6"/>
<protein>
    <recommendedName>
        <fullName evidence="2">N-acylneuraminate cytidylyltransferase</fullName>
    </recommendedName>
</protein>
<dbReference type="Pfam" id="PF02348">
    <property type="entry name" value="CTP_transf_3"/>
    <property type="match status" value="1"/>
</dbReference>
<evidence type="ECO:0000313" key="1">
    <source>
        <dbReference type="EMBL" id="SUS06128.1"/>
    </source>
</evidence>
<dbReference type="GO" id="GO:0008781">
    <property type="term" value="F:N-acylneuraminate cytidylyltransferase activity"/>
    <property type="evidence" value="ECO:0007669"/>
    <property type="project" value="TreeGrafter"/>
</dbReference>
<reference evidence="1" key="1">
    <citation type="submission" date="2018-07" db="EMBL/GenBank/DDBJ databases">
        <authorList>
            <person name="Quirk P.G."/>
            <person name="Krulwich T.A."/>
        </authorList>
    </citation>
    <scope>NUCLEOTIDE SEQUENCE</scope>
</reference>
<accession>A0A380TDD6</accession>
<dbReference type="CDD" id="cd02513">
    <property type="entry name" value="CMP-NeuAc_Synthase"/>
    <property type="match status" value="1"/>
</dbReference>
<proteinExistence type="predicted"/>
<gene>
    <name evidence="1" type="ORF">DF3PB_2430006</name>
</gene>